<evidence type="ECO:0008006" key="11">
    <source>
        <dbReference type="Google" id="ProtNLM"/>
    </source>
</evidence>
<reference evidence="9 10" key="1">
    <citation type="submission" date="2018-04" db="EMBL/GenBank/DDBJ databases">
        <title>Bordetella sp. HZ20 isolated from seawater.</title>
        <authorList>
            <person name="Sun C."/>
        </authorList>
    </citation>
    <scope>NUCLEOTIDE SEQUENCE [LARGE SCALE GENOMIC DNA]</scope>
    <source>
        <strain evidence="9 10">HZ20</strain>
    </source>
</reference>
<dbReference type="GO" id="GO:0030976">
    <property type="term" value="F:thiamine pyrophosphate binding"/>
    <property type="evidence" value="ECO:0007669"/>
    <property type="project" value="InterPro"/>
</dbReference>
<evidence type="ECO:0000259" key="7">
    <source>
        <dbReference type="Pfam" id="PF02775"/>
    </source>
</evidence>
<comment type="cofactor">
    <cofactor evidence="1">
        <name>thiamine diphosphate</name>
        <dbReference type="ChEBI" id="CHEBI:58937"/>
    </cofactor>
</comment>
<proteinExistence type="inferred from homology"/>
<dbReference type="PROSITE" id="PS00187">
    <property type="entry name" value="TPP_ENZYMES"/>
    <property type="match status" value="1"/>
</dbReference>
<name>A0A2R4XN23_9BURK</name>
<dbReference type="PANTHER" id="PTHR18968">
    <property type="entry name" value="THIAMINE PYROPHOSPHATE ENZYMES"/>
    <property type="match status" value="1"/>
</dbReference>
<evidence type="ECO:0000313" key="10">
    <source>
        <dbReference type="Proteomes" id="UP000244571"/>
    </source>
</evidence>
<dbReference type="Gene3D" id="3.40.50.1220">
    <property type="entry name" value="TPP-binding domain"/>
    <property type="match status" value="1"/>
</dbReference>
<evidence type="ECO:0000259" key="6">
    <source>
        <dbReference type="Pfam" id="PF00205"/>
    </source>
</evidence>
<dbReference type="AlphaFoldDB" id="A0A2R4XN23"/>
<evidence type="ECO:0000259" key="8">
    <source>
        <dbReference type="Pfam" id="PF02776"/>
    </source>
</evidence>
<feature type="domain" description="Thiamine pyrophosphate enzyme TPP-binding" evidence="7">
    <location>
        <begin position="366"/>
        <end position="510"/>
    </location>
</feature>
<evidence type="ECO:0000256" key="2">
    <source>
        <dbReference type="ARBA" id="ARBA00007812"/>
    </source>
</evidence>
<evidence type="ECO:0000256" key="5">
    <source>
        <dbReference type="SAM" id="MobiDB-lite"/>
    </source>
</evidence>
<keyword evidence="10" id="KW-1185">Reference proteome</keyword>
<feature type="region of interest" description="Disordered" evidence="5">
    <location>
        <begin position="144"/>
        <end position="164"/>
    </location>
</feature>
<sequence length="529" mass="56236">MAESFKALGTPFIVGHPGGESVELMDAARVRDMRFILVKQEVAGAMLASTWGEITGSPGVCLSTRGPGAANMVNGIAHAFLDRAPLIALTDRYSAGAQEVGLRQRIDQKAMITPLVKWSTTLESSVVGQQVKRAARTAMAHAPGPVHIDIPQSETTKPAGPGSDPADLVIERPTLTPDKKSLSPLLTRIDKASRPVLLVGLGVFWDKASVELIRLAEHLGSPVLTTSKTKGAIPEDHALRAGCIIGGLIERKLVMQSDLIITIGVDPVELQPKPWPYNIPTVSITSVASNEAFIPAEVEMIGNLQVLMQAIMDYCPAKSAWGESAARDFRSEVRVALDTPCTGLSPQRLMEVARASLPRDTIATCDAGASRLLVVQKWESYGAREFLTSNGLGSMGFAIPGALAARLAHPQRPVVAFTGDGGAMMAIAEIQTAVKENLPIIVIVIDDEEIGLIRVKQELKKIPRHGVAIGGIDWEKLANGMGADGTTVTTENGFQDAIGHALKSGRTTVIGAKIDPSGYVAQFNALREL</sequence>
<dbReference type="Pfam" id="PF02775">
    <property type="entry name" value="TPP_enzyme_C"/>
    <property type="match status" value="1"/>
</dbReference>
<evidence type="ECO:0000313" key="9">
    <source>
        <dbReference type="EMBL" id="AWB35195.1"/>
    </source>
</evidence>
<dbReference type="InterPro" id="IPR012001">
    <property type="entry name" value="Thiamin_PyroP_enz_TPP-bd_dom"/>
</dbReference>
<dbReference type="GO" id="GO:0003984">
    <property type="term" value="F:acetolactate synthase activity"/>
    <property type="evidence" value="ECO:0007669"/>
    <property type="project" value="TreeGrafter"/>
</dbReference>
<dbReference type="PANTHER" id="PTHR18968:SF13">
    <property type="entry name" value="ACETOLACTATE SYNTHASE CATALYTIC SUBUNIT, MITOCHONDRIAL"/>
    <property type="match status" value="1"/>
</dbReference>
<dbReference type="EMBL" id="CP028901">
    <property type="protein sequence ID" value="AWB35195.1"/>
    <property type="molecule type" value="Genomic_DNA"/>
</dbReference>
<dbReference type="Pfam" id="PF02776">
    <property type="entry name" value="TPP_enzyme_N"/>
    <property type="match status" value="1"/>
</dbReference>
<gene>
    <name evidence="9" type="ORF">DBV39_17270</name>
</gene>
<dbReference type="InterPro" id="IPR029035">
    <property type="entry name" value="DHS-like_NAD/FAD-binding_dom"/>
</dbReference>
<keyword evidence="3 4" id="KW-0786">Thiamine pyrophosphate</keyword>
<dbReference type="KEGG" id="boz:DBV39_17270"/>
<organism evidence="9 10">
    <name type="scientific">Orrella marina</name>
    <dbReference type="NCBI Taxonomy" id="2163011"/>
    <lineage>
        <taxon>Bacteria</taxon>
        <taxon>Pseudomonadati</taxon>
        <taxon>Pseudomonadota</taxon>
        <taxon>Betaproteobacteria</taxon>
        <taxon>Burkholderiales</taxon>
        <taxon>Alcaligenaceae</taxon>
        <taxon>Orrella</taxon>
    </lineage>
</organism>
<dbReference type="SUPFAM" id="SSF52518">
    <property type="entry name" value="Thiamin diphosphate-binding fold (THDP-binding)"/>
    <property type="match status" value="2"/>
</dbReference>
<dbReference type="InterPro" id="IPR029061">
    <property type="entry name" value="THDP-binding"/>
</dbReference>
<accession>A0A2R4XN23</accession>
<evidence type="ECO:0000256" key="4">
    <source>
        <dbReference type="RuleBase" id="RU362132"/>
    </source>
</evidence>
<dbReference type="GO" id="GO:0050660">
    <property type="term" value="F:flavin adenine dinucleotide binding"/>
    <property type="evidence" value="ECO:0007669"/>
    <property type="project" value="TreeGrafter"/>
</dbReference>
<protein>
    <recommendedName>
        <fullName evidence="11">Thiamine pyrophosphate-binding protein</fullName>
    </recommendedName>
</protein>
<dbReference type="CDD" id="cd07035">
    <property type="entry name" value="TPP_PYR_POX_like"/>
    <property type="match status" value="1"/>
</dbReference>
<comment type="similarity">
    <text evidence="2 4">Belongs to the TPP enzyme family.</text>
</comment>
<dbReference type="SUPFAM" id="SSF52467">
    <property type="entry name" value="DHS-like NAD/FAD-binding domain"/>
    <property type="match status" value="1"/>
</dbReference>
<dbReference type="GO" id="GO:0009097">
    <property type="term" value="P:isoleucine biosynthetic process"/>
    <property type="evidence" value="ECO:0007669"/>
    <property type="project" value="TreeGrafter"/>
</dbReference>
<dbReference type="GO" id="GO:0005948">
    <property type="term" value="C:acetolactate synthase complex"/>
    <property type="evidence" value="ECO:0007669"/>
    <property type="project" value="TreeGrafter"/>
</dbReference>
<dbReference type="Proteomes" id="UP000244571">
    <property type="component" value="Chromosome"/>
</dbReference>
<dbReference type="Pfam" id="PF00205">
    <property type="entry name" value="TPP_enzyme_M"/>
    <property type="match status" value="1"/>
</dbReference>
<dbReference type="GO" id="GO:0009099">
    <property type="term" value="P:L-valine biosynthetic process"/>
    <property type="evidence" value="ECO:0007669"/>
    <property type="project" value="TreeGrafter"/>
</dbReference>
<feature type="domain" description="Thiamine pyrophosphate enzyme central" evidence="6">
    <location>
        <begin position="185"/>
        <end position="310"/>
    </location>
</feature>
<dbReference type="InterPro" id="IPR000399">
    <property type="entry name" value="TPP-bd_CS"/>
</dbReference>
<dbReference type="Gene3D" id="3.40.50.970">
    <property type="match status" value="2"/>
</dbReference>
<evidence type="ECO:0000256" key="3">
    <source>
        <dbReference type="ARBA" id="ARBA00023052"/>
    </source>
</evidence>
<dbReference type="GO" id="GO:0000287">
    <property type="term" value="F:magnesium ion binding"/>
    <property type="evidence" value="ECO:0007669"/>
    <property type="project" value="InterPro"/>
</dbReference>
<dbReference type="InterPro" id="IPR045229">
    <property type="entry name" value="TPP_enz"/>
</dbReference>
<dbReference type="InterPro" id="IPR012000">
    <property type="entry name" value="Thiamin_PyroP_enz_cen_dom"/>
</dbReference>
<feature type="domain" description="Thiamine pyrophosphate enzyme N-terminal TPP-binding" evidence="8">
    <location>
        <begin position="2"/>
        <end position="111"/>
    </location>
</feature>
<evidence type="ECO:0000256" key="1">
    <source>
        <dbReference type="ARBA" id="ARBA00001964"/>
    </source>
</evidence>
<dbReference type="InterPro" id="IPR011766">
    <property type="entry name" value="TPP_enzyme_TPP-bd"/>
</dbReference>